<sequence>MSKPHHPVIRELLKKHSDGLTVNEICSFTGIRDSNILRSLKSMPDVYIDRWNVAKQQKREEAVWVAVEVPEHCPRPERRKSVRPTKLWIVEQPELSKFLHGGLSENARATGSY</sequence>
<organism evidence="1">
    <name type="scientific">uncultured Caudovirales phage</name>
    <dbReference type="NCBI Taxonomy" id="2100421"/>
    <lineage>
        <taxon>Viruses</taxon>
        <taxon>Duplodnaviria</taxon>
        <taxon>Heunggongvirae</taxon>
        <taxon>Uroviricota</taxon>
        <taxon>Caudoviricetes</taxon>
        <taxon>Peduoviridae</taxon>
        <taxon>Maltschvirus</taxon>
        <taxon>Maltschvirus maltsch</taxon>
    </lineage>
</organism>
<accession>A0A6J5LQ63</accession>
<dbReference type="EMBL" id="LR796311">
    <property type="protein sequence ID" value="CAB4136331.1"/>
    <property type="molecule type" value="Genomic_DNA"/>
</dbReference>
<gene>
    <name evidence="1" type="ORF">UFOVP294_50</name>
    <name evidence="2" type="ORF">UFOVP566_35</name>
</gene>
<name>A0A6J5LQ63_9CAUD</name>
<dbReference type="EMBL" id="LR796538">
    <property type="protein sequence ID" value="CAB4150414.1"/>
    <property type="molecule type" value="Genomic_DNA"/>
</dbReference>
<evidence type="ECO:0000313" key="2">
    <source>
        <dbReference type="EMBL" id="CAB4150414.1"/>
    </source>
</evidence>
<evidence type="ECO:0000313" key="1">
    <source>
        <dbReference type="EMBL" id="CAB4136331.1"/>
    </source>
</evidence>
<reference evidence="1" key="1">
    <citation type="submission" date="2020-04" db="EMBL/GenBank/DDBJ databases">
        <authorList>
            <person name="Chiriac C."/>
            <person name="Salcher M."/>
            <person name="Ghai R."/>
            <person name="Kavagutti S V."/>
        </authorList>
    </citation>
    <scope>NUCLEOTIDE SEQUENCE</scope>
</reference>
<proteinExistence type="predicted"/>
<protein>
    <submittedName>
        <fullName evidence="1">Uncharacterized protein</fullName>
    </submittedName>
</protein>